<keyword evidence="1" id="KW-0472">Membrane</keyword>
<feature type="transmembrane region" description="Helical" evidence="1">
    <location>
        <begin position="89"/>
        <end position="111"/>
    </location>
</feature>
<dbReference type="PATRIC" id="fig|1212489.4.peg.2116"/>
<proteinExistence type="predicted"/>
<dbReference type="STRING" id="1212489.Ldro_2003"/>
<feature type="transmembrane region" description="Helical" evidence="1">
    <location>
        <begin position="131"/>
        <end position="151"/>
    </location>
</feature>
<protein>
    <submittedName>
        <fullName evidence="3">Phosphatidylglycerophosphatase B</fullName>
    </submittedName>
</protein>
<comment type="caution">
    <text evidence="3">The sequence shown here is derived from an EMBL/GenBank/DDBJ whole genome shotgun (WGS) entry which is preliminary data.</text>
</comment>
<feature type="transmembrane region" description="Helical" evidence="1">
    <location>
        <begin position="51"/>
        <end position="77"/>
    </location>
</feature>
<feature type="domain" description="Phosphatidic acid phosphatase type 2/haloperoxidase" evidence="2">
    <location>
        <begin position="86"/>
        <end position="199"/>
    </location>
</feature>
<organism evidence="3 4">
    <name type="scientific">Legionella drozanskii LLAP-1</name>
    <dbReference type="NCBI Taxonomy" id="1212489"/>
    <lineage>
        <taxon>Bacteria</taxon>
        <taxon>Pseudomonadati</taxon>
        <taxon>Pseudomonadota</taxon>
        <taxon>Gammaproteobacteria</taxon>
        <taxon>Legionellales</taxon>
        <taxon>Legionellaceae</taxon>
        <taxon>Legionella</taxon>
    </lineage>
</organism>
<dbReference type="InterPro" id="IPR036938">
    <property type="entry name" value="PAP2/HPO_sf"/>
</dbReference>
<dbReference type="RefSeq" id="WP_058496292.1">
    <property type="nucleotide sequence ID" value="NZ_CAAAIU010000005.1"/>
</dbReference>
<feature type="transmembrane region" description="Helical" evidence="1">
    <location>
        <begin position="12"/>
        <end position="31"/>
    </location>
</feature>
<keyword evidence="4" id="KW-1185">Reference proteome</keyword>
<dbReference type="EMBL" id="LNXY01000027">
    <property type="protein sequence ID" value="KTC85678.1"/>
    <property type="molecule type" value="Genomic_DNA"/>
</dbReference>
<evidence type="ECO:0000256" key="1">
    <source>
        <dbReference type="SAM" id="Phobius"/>
    </source>
</evidence>
<evidence type="ECO:0000313" key="3">
    <source>
        <dbReference type="EMBL" id="KTC85678.1"/>
    </source>
</evidence>
<gene>
    <name evidence="3" type="ORF">Ldro_2003</name>
</gene>
<dbReference type="Proteomes" id="UP000054736">
    <property type="component" value="Unassembled WGS sequence"/>
</dbReference>
<evidence type="ECO:0000313" key="4">
    <source>
        <dbReference type="Proteomes" id="UP000054736"/>
    </source>
</evidence>
<feature type="transmembrane region" description="Helical" evidence="1">
    <location>
        <begin position="184"/>
        <end position="202"/>
    </location>
</feature>
<dbReference type="SUPFAM" id="SSF48317">
    <property type="entry name" value="Acid phosphatase/Vanadium-dependent haloperoxidase"/>
    <property type="match status" value="1"/>
</dbReference>
<dbReference type="Gene3D" id="1.20.144.10">
    <property type="entry name" value="Phosphatidic acid phosphatase type 2/haloperoxidase"/>
    <property type="match status" value="1"/>
</dbReference>
<sequence>MSPFDRLFSIMTKPLAIILFLALILCLYLYFDKPLAYYFYVLDLRDQIPVLSFLTRLGLGVIYIPTFLALALIFRFISANPRWEARAWFLFLCVTVPGLICFFLKIVLGRARPSMLLYNQLYGFYGLKWNAHYWSFPSGHTTTIMGLILGLSILFPRYFFAFILLGITVALSRVFLSHHFLSDVLFAAYLALVEVGVLLYILRRKSWLTPVWGHTISP</sequence>
<dbReference type="AlphaFoldDB" id="A0A0W0SQU4"/>
<dbReference type="Pfam" id="PF01569">
    <property type="entry name" value="PAP2"/>
    <property type="match status" value="1"/>
</dbReference>
<name>A0A0W0SQU4_9GAMM</name>
<dbReference type="OrthoDB" id="5645237at2"/>
<reference evidence="3 4" key="1">
    <citation type="submission" date="2015-11" db="EMBL/GenBank/DDBJ databases">
        <title>Genomic analysis of 38 Legionella species identifies large and diverse effector repertoires.</title>
        <authorList>
            <person name="Burstein D."/>
            <person name="Amaro F."/>
            <person name="Zusman T."/>
            <person name="Lifshitz Z."/>
            <person name="Cohen O."/>
            <person name="Gilbert J.A."/>
            <person name="Pupko T."/>
            <person name="Shuman H.A."/>
            <person name="Segal G."/>
        </authorList>
    </citation>
    <scope>NUCLEOTIDE SEQUENCE [LARGE SCALE GENOMIC DNA]</scope>
    <source>
        <strain evidence="3 4">ATCC 700990</strain>
    </source>
</reference>
<dbReference type="InterPro" id="IPR000326">
    <property type="entry name" value="PAP2/HPO"/>
</dbReference>
<evidence type="ECO:0000259" key="2">
    <source>
        <dbReference type="SMART" id="SM00014"/>
    </source>
</evidence>
<keyword evidence="1" id="KW-0812">Transmembrane</keyword>
<dbReference type="SMART" id="SM00014">
    <property type="entry name" value="acidPPc"/>
    <property type="match status" value="1"/>
</dbReference>
<keyword evidence="1" id="KW-1133">Transmembrane helix</keyword>
<accession>A0A0W0SQU4</accession>
<feature type="transmembrane region" description="Helical" evidence="1">
    <location>
        <begin position="158"/>
        <end position="178"/>
    </location>
</feature>